<keyword evidence="3" id="KW-1185">Reference proteome</keyword>
<name>A0A5A7QWN1_STRAF</name>
<organism evidence="2 3">
    <name type="scientific">Striga asiatica</name>
    <name type="common">Asiatic witchweed</name>
    <name type="synonym">Buchnera asiatica</name>
    <dbReference type="NCBI Taxonomy" id="4170"/>
    <lineage>
        <taxon>Eukaryota</taxon>
        <taxon>Viridiplantae</taxon>
        <taxon>Streptophyta</taxon>
        <taxon>Embryophyta</taxon>
        <taxon>Tracheophyta</taxon>
        <taxon>Spermatophyta</taxon>
        <taxon>Magnoliopsida</taxon>
        <taxon>eudicotyledons</taxon>
        <taxon>Gunneridae</taxon>
        <taxon>Pentapetalae</taxon>
        <taxon>asterids</taxon>
        <taxon>lamiids</taxon>
        <taxon>Lamiales</taxon>
        <taxon>Orobanchaceae</taxon>
        <taxon>Buchnereae</taxon>
        <taxon>Striga</taxon>
    </lineage>
</organism>
<proteinExistence type="predicted"/>
<dbReference type="Proteomes" id="UP000325081">
    <property type="component" value="Unassembled WGS sequence"/>
</dbReference>
<dbReference type="AlphaFoldDB" id="A0A5A7QWN1"/>
<evidence type="ECO:0000313" key="3">
    <source>
        <dbReference type="Proteomes" id="UP000325081"/>
    </source>
</evidence>
<comment type="caution">
    <text evidence="2">The sequence shown here is derived from an EMBL/GenBank/DDBJ whole genome shotgun (WGS) entry which is preliminary data.</text>
</comment>
<reference evidence="3" key="1">
    <citation type="journal article" date="2019" name="Curr. Biol.">
        <title>Genome Sequence of Striga asiatica Provides Insight into the Evolution of Plant Parasitism.</title>
        <authorList>
            <person name="Yoshida S."/>
            <person name="Kim S."/>
            <person name="Wafula E.K."/>
            <person name="Tanskanen J."/>
            <person name="Kim Y.M."/>
            <person name="Honaas L."/>
            <person name="Yang Z."/>
            <person name="Spallek T."/>
            <person name="Conn C.E."/>
            <person name="Ichihashi Y."/>
            <person name="Cheong K."/>
            <person name="Cui S."/>
            <person name="Der J.P."/>
            <person name="Gundlach H."/>
            <person name="Jiao Y."/>
            <person name="Hori C."/>
            <person name="Ishida J.K."/>
            <person name="Kasahara H."/>
            <person name="Kiba T."/>
            <person name="Kim M.S."/>
            <person name="Koo N."/>
            <person name="Laohavisit A."/>
            <person name="Lee Y.H."/>
            <person name="Lumba S."/>
            <person name="McCourt P."/>
            <person name="Mortimer J.C."/>
            <person name="Mutuku J.M."/>
            <person name="Nomura T."/>
            <person name="Sasaki-Sekimoto Y."/>
            <person name="Seto Y."/>
            <person name="Wang Y."/>
            <person name="Wakatake T."/>
            <person name="Sakakibara H."/>
            <person name="Demura T."/>
            <person name="Yamaguchi S."/>
            <person name="Yoneyama K."/>
            <person name="Manabe R.I."/>
            <person name="Nelson D.C."/>
            <person name="Schulman A.H."/>
            <person name="Timko M.P."/>
            <person name="dePamphilis C.W."/>
            <person name="Choi D."/>
            <person name="Shirasu K."/>
        </authorList>
    </citation>
    <scope>NUCLEOTIDE SEQUENCE [LARGE SCALE GENOMIC DNA]</scope>
    <source>
        <strain evidence="3">cv. UVA1</strain>
    </source>
</reference>
<protein>
    <submittedName>
        <fullName evidence="2">Ubiquitin fusion degradation 1</fullName>
    </submittedName>
</protein>
<evidence type="ECO:0000313" key="2">
    <source>
        <dbReference type="EMBL" id="GER49489.1"/>
    </source>
</evidence>
<dbReference type="EMBL" id="BKCP01008626">
    <property type="protein sequence ID" value="GER49489.1"/>
    <property type="molecule type" value="Genomic_DNA"/>
</dbReference>
<evidence type="ECO:0000256" key="1">
    <source>
        <dbReference type="SAM" id="MobiDB-lite"/>
    </source>
</evidence>
<accession>A0A5A7QWN1</accession>
<feature type="region of interest" description="Disordered" evidence="1">
    <location>
        <begin position="18"/>
        <end position="38"/>
    </location>
</feature>
<sequence length="121" mass="13500">MAQRVHTTLIDTRCAPIEPRRVPTSPSAPRRPARTHIGLRDPKPIFLSCLRHTRDNHQRTPDQDNFDIGYGGGSDGIHRADGGGGLTPTKLVVANAVFEIMNLTEKQLPYLLSYLFKNLEN</sequence>
<gene>
    <name evidence="2" type="ORF">STAS_26736</name>
</gene>